<dbReference type="Gene3D" id="1.20.1550.10">
    <property type="entry name" value="DsbB-like"/>
    <property type="match status" value="1"/>
</dbReference>
<evidence type="ECO:0000256" key="4">
    <source>
        <dbReference type="ARBA" id="ARBA00023136"/>
    </source>
</evidence>
<organism evidence="6 7">
    <name type="scientific">Desulfotalea psychrophila (strain LSv54 / DSM 12343)</name>
    <dbReference type="NCBI Taxonomy" id="177439"/>
    <lineage>
        <taxon>Bacteria</taxon>
        <taxon>Pseudomonadati</taxon>
        <taxon>Thermodesulfobacteriota</taxon>
        <taxon>Desulfobulbia</taxon>
        <taxon>Desulfobulbales</taxon>
        <taxon>Desulfocapsaceae</taxon>
        <taxon>Desulfotalea</taxon>
    </lineage>
</organism>
<dbReference type="EMBL" id="CR522870">
    <property type="protein sequence ID" value="CAG37159.1"/>
    <property type="molecule type" value="Genomic_DNA"/>
</dbReference>
<dbReference type="Proteomes" id="UP000000602">
    <property type="component" value="Chromosome"/>
</dbReference>
<feature type="transmembrane region" description="Helical" evidence="5">
    <location>
        <begin position="159"/>
        <end position="177"/>
    </location>
</feature>
<keyword evidence="2 5" id="KW-0812">Transmembrane</keyword>
<feature type="transmembrane region" description="Helical" evidence="5">
    <location>
        <begin position="81"/>
        <end position="100"/>
    </location>
</feature>
<name>Q6AKG6_DESPS</name>
<dbReference type="HOGENOM" id="CLU_113737_0_0_7"/>
<dbReference type="InterPro" id="IPR003752">
    <property type="entry name" value="DiS_bond_form_DsbB/BdbC"/>
</dbReference>
<dbReference type="STRING" id="177439.DP2430"/>
<dbReference type="GO" id="GO:0006457">
    <property type="term" value="P:protein folding"/>
    <property type="evidence" value="ECO:0007669"/>
    <property type="project" value="InterPro"/>
</dbReference>
<evidence type="ECO:0000256" key="3">
    <source>
        <dbReference type="ARBA" id="ARBA00022989"/>
    </source>
</evidence>
<feature type="transmembrane region" description="Helical" evidence="5">
    <location>
        <begin position="58"/>
        <end position="74"/>
    </location>
</feature>
<evidence type="ECO:0000313" key="6">
    <source>
        <dbReference type="EMBL" id="CAG37159.1"/>
    </source>
</evidence>
<dbReference type="AlphaFoldDB" id="Q6AKG6"/>
<accession>Q6AKG6</accession>
<dbReference type="eggNOG" id="COG1495">
    <property type="taxonomic scope" value="Bacteria"/>
</dbReference>
<feature type="transmembrane region" description="Helical" evidence="5">
    <location>
        <begin position="120"/>
        <end position="139"/>
    </location>
</feature>
<reference evidence="7" key="1">
    <citation type="journal article" date="2004" name="Environ. Microbiol.">
        <title>The genome of Desulfotalea psychrophila, a sulfate-reducing bacterium from permanently cold Arctic sediments.</title>
        <authorList>
            <person name="Rabus R."/>
            <person name="Ruepp A."/>
            <person name="Frickey T."/>
            <person name="Rattei T."/>
            <person name="Fartmann B."/>
            <person name="Stark M."/>
            <person name="Bauer M."/>
            <person name="Zibat A."/>
            <person name="Lombardot T."/>
            <person name="Becker I."/>
            <person name="Amann J."/>
            <person name="Gellner K."/>
            <person name="Teeling H."/>
            <person name="Leuschner W.D."/>
            <person name="Gloeckner F.-O."/>
            <person name="Lupas A.N."/>
            <person name="Amann R."/>
            <person name="Klenk H.-P."/>
        </authorList>
    </citation>
    <scope>NUCLEOTIDE SEQUENCE [LARGE SCALE GENOMIC DNA]</scope>
    <source>
        <strain evidence="7">DSM 12343 / LSv54</strain>
    </source>
</reference>
<dbReference type="SUPFAM" id="SSF158442">
    <property type="entry name" value="DsbB-like"/>
    <property type="match status" value="1"/>
</dbReference>
<dbReference type="GO" id="GO:0016020">
    <property type="term" value="C:membrane"/>
    <property type="evidence" value="ECO:0007669"/>
    <property type="project" value="UniProtKB-SubCell"/>
</dbReference>
<comment type="subcellular location">
    <subcellularLocation>
        <location evidence="1">Membrane</location>
        <topology evidence="1">Multi-pass membrane protein</topology>
    </subcellularLocation>
</comment>
<evidence type="ECO:0000256" key="5">
    <source>
        <dbReference type="SAM" id="Phobius"/>
    </source>
</evidence>
<dbReference type="InterPro" id="IPR023380">
    <property type="entry name" value="DsbB-like_sf"/>
</dbReference>
<keyword evidence="4 5" id="KW-0472">Membrane</keyword>
<evidence type="ECO:0000256" key="2">
    <source>
        <dbReference type="ARBA" id="ARBA00022692"/>
    </source>
</evidence>
<keyword evidence="3 5" id="KW-1133">Transmembrane helix</keyword>
<protein>
    <submittedName>
        <fullName evidence="6">Hypothetical membrane protein</fullName>
    </submittedName>
</protein>
<evidence type="ECO:0000256" key="1">
    <source>
        <dbReference type="ARBA" id="ARBA00004141"/>
    </source>
</evidence>
<proteinExistence type="predicted"/>
<keyword evidence="7" id="KW-1185">Reference proteome</keyword>
<gene>
    <name evidence="6" type="ordered locus">DP2430</name>
</gene>
<sequence length="195" mass="21672">MILSISIYNLISGDIMPISIARFLNFLFIFVVGGILISSLVIQLFLGELPCPLCMLQRLAFVCMLIGAVLNLNFGMRTSHYGIILISALFGMAGSVRQILLHIVPGTGNYGAPIWGYHMYTWAGIAFFCSLVFSAIMLLQERTITLGMIVQQRDKATRYITIFAITLSLTLVVLTFAECGLGQCPDNPTRYWLFE</sequence>
<dbReference type="GO" id="GO:0015035">
    <property type="term" value="F:protein-disulfide reductase activity"/>
    <property type="evidence" value="ECO:0007669"/>
    <property type="project" value="InterPro"/>
</dbReference>
<evidence type="ECO:0000313" key="7">
    <source>
        <dbReference type="Proteomes" id="UP000000602"/>
    </source>
</evidence>
<dbReference type="KEGG" id="dps:DP2430"/>
<feature type="transmembrane region" description="Helical" evidence="5">
    <location>
        <begin position="23"/>
        <end position="46"/>
    </location>
</feature>
<dbReference type="Pfam" id="PF02600">
    <property type="entry name" value="DsbB"/>
    <property type="match status" value="1"/>
</dbReference>